<protein>
    <submittedName>
        <fullName evidence="3">Acyl dehydratase</fullName>
    </submittedName>
</protein>
<dbReference type="InterPro" id="IPR002539">
    <property type="entry name" value="MaoC-like_dom"/>
</dbReference>
<evidence type="ECO:0000259" key="2">
    <source>
        <dbReference type="Pfam" id="PF01575"/>
    </source>
</evidence>
<reference evidence="3 4" key="1">
    <citation type="submission" date="2020-07" db="EMBL/GenBank/DDBJ databases">
        <title>Sequencing the genomes of 1000 actinobacteria strains.</title>
        <authorList>
            <person name="Klenk H.-P."/>
        </authorList>
    </citation>
    <scope>NUCLEOTIDE SEQUENCE [LARGE SCALE GENOMIC DNA]</scope>
    <source>
        <strain evidence="3 4">DSM 21350</strain>
    </source>
</reference>
<dbReference type="SUPFAM" id="SSF54637">
    <property type="entry name" value="Thioesterase/thiol ester dehydrase-isomerase"/>
    <property type="match status" value="1"/>
</dbReference>
<dbReference type="Pfam" id="PF01575">
    <property type="entry name" value="MaoC_dehydratas"/>
    <property type="match status" value="1"/>
</dbReference>
<dbReference type="RefSeq" id="WP_179662689.1">
    <property type="nucleotide sequence ID" value="NZ_JACCBG010000001.1"/>
</dbReference>
<proteinExistence type="inferred from homology"/>
<dbReference type="PANTHER" id="PTHR42993:SF1">
    <property type="entry name" value="MAOC-LIKE DEHYDRATASE DOMAIN-CONTAINING PROTEIN"/>
    <property type="match status" value="1"/>
</dbReference>
<feature type="domain" description="MaoC-like" evidence="2">
    <location>
        <begin position="11"/>
        <end position="130"/>
    </location>
</feature>
<evidence type="ECO:0000313" key="4">
    <source>
        <dbReference type="Proteomes" id="UP000535511"/>
    </source>
</evidence>
<dbReference type="InterPro" id="IPR039375">
    <property type="entry name" value="NodN-like"/>
</dbReference>
<keyword evidence="4" id="KW-1185">Reference proteome</keyword>
<comment type="similarity">
    <text evidence="1">Belongs to the enoyl-CoA hydratase/isomerase family.</text>
</comment>
<dbReference type="Proteomes" id="UP000535511">
    <property type="component" value="Unassembled WGS sequence"/>
</dbReference>
<organism evidence="3 4">
    <name type="scientific">Nocardioides panaciterrulae</name>
    <dbReference type="NCBI Taxonomy" id="661492"/>
    <lineage>
        <taxon>Bacteria</taxon>
        <taxon>Bacillati</taxon>
        <taxon>Actinomycetota</taxon>
        <taxon>Actinomycetes</taxon>
        <taxon>Propionibacteriales</taxon>
        <taxon>Nocardioidaceae</taxon>
        <taxon>Nocardioides</taxon>
    </lineage>
</organism>
<gene>
    <name evidence="3" type="ORF">BJZ21_000943</name>
</gene>
<comment type="caution">
    <text evidence="3">The sequence shown here is derived from an EMBL/GenBank/DDBJ whole genome shotgun (WGS) entry which is preliminary data.</text>
</comment>
<sequence length="150" mass="16223">MRVFTTLDEVAAAAGEEIGTSDWVTIDQERVNRFAEATDDFQWIHVDVERAKAGPFGGTIAHGYLTLSLLPLFGSQIFQLETPGAKLNYGLNKVRFPAPVPVGSRLRATCTFTAVTDVPAGKQVTMSYVVEIEGGARPALVAEFLVLLLP</sequence>
<dbReference type="PANTHER" id="PTHR42993">
    <property type="entry name" value="MAOC-LIKE DEHYDRATASE DOMAIN-CONTAINING PROTEIN"/>
    <property type="match status" value="1"/>
</dbReference>
<dbReference type="AlphaFoldDB" id="A0A7Y9E4C1"/>
<dbReference type="InterPro" id="IPR029069">
    <property type="entry name" value="HotDog_dom_sf"/>
</dbReference>
<evidence type="ECO:0000313" key="3">
    <source>
        <dbReference type="EMBL" id="NYD40860.1"/>
    </source>
</evidence>
<accession>A0A7Y9E4C1</accession>
<name>A0A7Y9E4C1_9ACTN</name>
<dbReference type="Gene3D" id="3.10.129.10">
    <property type="entry name" value="Hotdog Thioesterase"/>
    <property type="match status" value="1"/>
</dbReference>
<dbReference type="EMBL" id="JACCBG010000001">
    <property type="protein sequence ID" value="NYD40860.1"/>
    <property type="molecule type" value="Genomic_DNA"/>
</dbReference>
<evidence type="ECO:0000256" key="1">
    <source>
        <dbReference type="ARBA" id="ARBA00005254"/>
    </source>
</evidence>
<dbReference type="CDD" id="cd03450">
    <property type="entry name" value="NodN"/>
    <property type="match status" value="1"/>
</dbReference>